<dbReference type="Proteomes" id="UP000054477">
    <property type="component" value="Unassembled WGS sequence"/>
</dbReference>
<reference evidence="2 3" key="1">
    <citation type="submission" date="2014-04" db="EMBL/GenBank/DDBJ databases">
        <authorList>
            <consortium name="DOE Joint Genome Institute"/>
            <person name="Kuo A."/>
            <person name="Kohler A."/>
            <person name="Nagy L.G."/>
            <person name="Floudas D."/>
            <person name="Copeland A."/>
            <person name="Barry K.W."/>
            <person name="Cichocki N."/>
            <person name="Veneault-Fourrey C."/>
            <person name="LaButti K."/>
            <person name="Lindquist E.A."/>
            <person name="Lipzen A."/>
            <person name="Lundell T."/>
            <person name="Morin E."/>
            <person name="Murat C."/>
            <person name="Sun H."/>
            <person name="Tunlid A."/>
            <person name="Henrissat B."/>
            <person name="Grigoriev I.V."/>
            <person name="Hibbett D.S."/>
            <person name="Martin F."/>
            <person name="Nordberg H.P."/>
            <person name="Cantor M.N."/>
            <person name="Hua S.X."/>
        </authorList>
    </citation>
    <scope>NUCLEOTIDE SEQUENCE [LARGE SCALE GENOMIC DNA]</scope>
    <source>
        <strain evidence="2 3">LaAM-08-1</strain>
    </source>
</reference>
<gene>
    <name evidence="2" type="ORF">K443DRAFT_103489</name>
</gene>
<dbReference type="AlphaFoldDB" id="A0A0C9X0L7"/>
<sequence>TVFPDGRTISSNYAKSSRGQAQTSPAHSTQSNVITVEGALHPVFASPEQRGWPTNPLLLSGVQWP</sequence>
<evidence type="ECO:0000256" key="1">
    <source>
        <dbReference type="SAM" id="MobiDB-lite"/>
    </source>
</evidence>
<evidence type="ECO:0000313" key="3">
    <source>
        <dbReference type="Proteomes" id="UP000054477"/>
    </source>
</evidence>
<name>A0A0C9X0L7_9AGAR</name>
<dbReference type="EMBL" id="KN838663">
    <property type="protein sequence ID" value="KIJ98680.1"/>
    <property type="molecule type" value="Genomic_DNA"/>
</dbReference>
<feature type="region of interest" description="Disordered" evidence="1">
    <location>
        <begin position="1"/>
        <end position="30"/>
    </location>
</feature>
<feature type="compositionally biased region" description="Polar residues" evidence="1">
    <location>
        <begin position="8"/>
        <end position="30"/>
    </location>
</feature>
<feature type="non-terminal residue" evidence="2">
    <location>
        <position position="1"/>
    </location>
</feature>
<reference evidence="3" key="2">
    <citation type="submission" date="2015-01" db="EMBL/GenBank/DDBJ databases">
        <title>Evolutionary Origins and Diversification of the Mycorrhizal Mutualists.</title>
        <authorList>
            <consortium name="DOE Joint Genome Institute"/>
            <consortium name="Mycorrhizal Genomics Consortium"/>
            <person name="Kohler A."/>
            <person name="Kuo A."/>
            <person name="Nagy L.G."/>
            <person name="Floudas D."/>
            <person name="Copeland A."/>
            <person name="Barry K.W."/>
            <person name="Cichocki N."/>
            <person name="Veneault-Fourrey C."/>
            <person name="LaButti K."/>
            <person name="Lindquist E.A."/>
            <person name="Lipzen A."/>
            <person name="Lundell T."/>
            <person name="Morin E."/>
            <person name="Murat C."/>
            <person name="Riley R."/>
            <person name="Ohm R."/>
            <person name="Sun H."/>
            <person name="Tunlid A."/>
            <person name="Henrissat B."/>
            <person name="Grigoriev I.V."/>
            <person name="Hibbett D.S."/>
            <person name="Martin F."/>
        </authorList>
    </citation>
    <scope>NUCLEOTIDE SEQUENCE [LARGE SCALE GENOMIC DNA]</scope>
    <source>
        <strain evidence="3">LaAM-08-1</strain>
    </source>
</reference>
<dbReference type="HOGENOM" id="CLU_2873850_0_0_1"/>
<accession>A0A0C9X0L7</accession>
<proteinExistence type="predicted"/>
<organism evidence="2 3">
    <name type="scientific">Laccaria amethystina LaAM-08-1</name>
    <dbReference type="NCBI Taxonomy" id="1095629"/>
    <lineage>
        <taxon>Eukaryota</taxon>
        <taxon>Fungi</taxon>
        <taxon>Dikarya</taxon>
        <taxon>Basidiomycota</taxon>
        <taxon>Agaricomycotina</taxon>
        <taxon>Agaricomycetes</taxon>
        <taxon>Agaricomycetidae</taxon>
        <taxon>Agaricales</taxon>
        <taxon>Agaricineae</taxon>
        <taxon>Hydnangiaceae</taxon>
        <taxon>Laccaria</taxon>
    </lineage>
</organism>
<evidence type="ECO:0000313" key="2">
    <source>
        <dbReference type="EMBL" id="KIJ98680.1"/>
    </source>
</evidence>
<keyword evidence="3" id="KW-1185">Reference proteome</keyword>
<protein>
    <submittedName>
        <fullName evidence="2">Uncharacterized protein</fullName>
    </submittedName>
</protein>